<keyword evidence="1" id="KW-0472">Membrane</keyword>
<sequence>MGWTGFITSICVIAVLWASLLTTTSISRNDQFLLGTALLVATWVWVYWHRKFSFPFFRWVSGGTCVAAMAIGAFALLYKDGDLGWIAGYLFIASIVSAVITKVADDTPFPPKVRKASRAPQPSRRVQRQVLVTCTTCGGSVLYGDCPTCSNVRWWYELRYVDE</sequence>
<gene>
    <name evidence="2" type="ORF">GFB56_33700</name>
</gene>
<keyword evidence="1" id="KW-0812">Transmembrane</keyword>
<comment type="caution">
    <text evidence="2">The sequence shown here is derived from an EMBL/GenBank/DDBJ whole genome shotgun (WGS) entry which is preliminary data.</text>
</comment>
<dbReference type="EMBL" id="WXFA01000052">
    <property type="protein sequence ID" value="MBM3095674.1"/>
    <property type="molecule type" value="Genomic_DNA"/>
</dbReference>
<dbReference type="AlphaFoldDB" id="A0AAW4FWR1"/>
<keyword evidence="3" id="KW-1185">Reference proteome</keyword>
<accession>A0AAW4FWR1</accession>
<feature type="transmembrane region" description="Helical" evidence="1">
    <location>
        <begin position="32"/>
        <end position="49"/>
    </location>
</feature>
<dbReference type="Proteomes" id="UP000744980">
    <property type="component" value="Unassembled WGS sequence"/>
</dbReference>
<dbReference type="RefSeq" id="WP_203529895.1">
    <property type="nucleotide sequence ID" value="NZ_CP083373.1"/>
</dbReference>
<evidence type="ECO:0000313" key="2">
    <source>
        <dbReference type="EMBL" id="MBM3095674.1"/>
    </source>
</evidence>
<feature type="transmembrane region" description="Helical" evidence="1">
    <location>
        <begin position="83"/>
        <end position="104"/>
    </location>
</feature>
<evidence type="ECO:0000256" key="1">
    <source>
        <dbReference type="SAM" id="Phobius"/>
    </source>
</evidence>
<organism evidence="2 3">
    <name type="scientific">Ensifer canadensis</name>
    <dbReference type="NCBI Taxonomy" id="555315"/>
    <lineage>
        <taxon>Bacteria</taxon>
        <taxon>Pseudomonadati</taxon>
        <taxon>Pseudomonadota</taxon>
        <taxon>Alphaproteobacteria</taxon>
        <taxon>Hyphomicrobiales</taxon>
        <taxon>Rhizobiaceae</taxon>
        <taxon>Sinorhizobium/Ensifer group</taxon>
        <taxon>Ensifer</taxon>
    </lineage>
</organism>
<reference evidence="2 3" key="1">
    <citation type="submission" date="2020-01" db="EMBL/GenBank/DDBJ databases">
        <title>Draft genome assembly of Ensifer adhaerens T173.</title>
        <authorList>
            <person name="Craig J.E."/>
            <person name="Stinchcombe J.R."/>
        </authorList>
    </citation>
    <scope>NUCLEOTIDE SEQUENCE [LARGE SCALE GENOMIC DNA]</scope>
    <source>
        <strain evidence="2 3">T173</strain>
    </source>
</reference>
<feature type="transmembrane region" description="Helical" evidence="1">
    <location>
        <begin position="56"/>
        <end position="77"/>
    </location>
</feature>
<evidence type="ECO:0000313" key="3">
    <source>
        <dbReference type="Proteomes" id="UP000744980"/>
    </source>
</evidence>
<keyword evidence="1" id="KW-1133">Transmembrane helix</keyword>
<proteinExistence type="predicted"/>
<name>A0AAW4FWR1_9HYPH</name>
<protein>
    <submittedName>
        <fullName evidence="2">Uncharacterized protein</fullName>
    </submittedName>
</protein>